<dbReference type="PROSITE" id="PS50067">
    <property type="entry name" value="KINESIN_MOTOR_2"/>
    <property type="match status" value="1"/>
</dbReference>
<keyword evidence="10 14" id="KW-0505">Motor protein</keyword>
<dbReference type="HOGENOM" id="CLU_001485_33_2_1"/>
<dbReference type="RefSeq" id="XP_040617419.1">
    <property type="nucleotide sequence ID" value="XM_040764659.1"/>
</dbReference>
<evidence type="ECO:0000256" key="14">
    <source>
        <dbReference type="PROSITE-ProRule" id="PRU00283"/>
    </source>
</evidence>
<dbReference type="InterPro" id="IPR036961">
    <property type="entry name" value="Kinesin_motor_dom_sf"/>
</dbReference>
<evidence type="ECO:0000313" key="18">
    <source>
        <dbReference type="EMBL" id="KIH89409.1"/>
    </source>
</evidence>
<keyword evidence="2" id="KW-0963">Cytoplasm</keyword>
<keyword evidence="8 14" id="KW-0067">ATP-binding</keyword>
<keyword evidence="7" id="KW-0498">Mitosis</keyword>
<dbReference type="PANTHER" id="PTHR47970:SF12">
    <property type="entry name" value="KINESIN FAMILY MEMBER 11"/>
    <property type="match status" value="1"/>
</dbReference>
<feature type="region of interest" description="Disordered" evidence="16">
    <location>
        <begin position="1132"/>
        <end position="1179"/>
    </location>
</feature>
<evidence type="ECO:0000256" key="8">
    <source>
        <dbReference type="ARBA" id="ARBA00022840"/>
    </source>
</evidence>
<organism evidence="18 19">
    <name type="scientific">Sporothrix brasiliensis 5110</name>
    <dbReference type="NCBI Taxonomy" id="1398154"/>
    <lineage>
        <taxon>Eukaryota</taxon>
        <taxon>Fungi</taxon>
        <taxon>Dikarya</taxon>
        <taxon>Ascomycota</taxon>
        <taxon>Pezizomycotina</taxon>
        <taxon>Sordariomycetes</taxon>
        <taxon>Sordariomycetidae</taxon>
        <taxon>Ophiostomatales</taxon>
        <taxon>Ophiostomataceae</taxon>
        <taxon>Sporothrix</taxon>
    </lineage>
</organism>
<dbReference type="GO" id="GO:0008017">
    <property type="term" value="F:microtubule binding"/>
    <property type="evidence" value="ECO:0007669"/>
    <property type="project" value="InterPro"/>
</dbReference>
<dbReference type="GO" id="GO:0000073">
    <property type="term" value="P:initial mitotic spindle pole body separation"/>
    <property type="evidence" value="ECO:0007669"/>
    <property type="project" value="UniProtKB-ARBA"/>
</dbReference>
<reference evidence="18 19" key="1">
    <citation type="journal article" date="2014" name="BMC Genomics">
        <title>Comparative genomics of the major fungal agents of human and animal Sporotrichosis: Sporothrix schenckii and Sporothrix brasiliensis.</title>
        <authorList>
            <person name="Teixeira M.M."/>
            <person name="de Almeida L.G."/>
            <person name="Kubitschek-Barreira P."/>
            <person name="Alves F.L."/>
            <person name="Kioshima E.S."/>
            <person name="Abadio A.K."/>
            <person name="Fernandes L."/>
            <person name="Derengowski L.S."/>
            <person name="Ferreira K.S."/>
            <person name="Souza R.C."/>
            <person name="Ruiz J.C."/>
            <person name="de Andrade N.C."/>
            <person name="Paes H.C."/>
            <person name="Nicola A.M."/>
            <person name="Albuquerque P."/>
            <person name="Gerber A.L."/>
            <person name="Martins V.P."/>
            <person name="Peconick L.D."/>
            <person name="Neto A.V."/>
            <person name="Chaucanez C.B."/>
            <person name="Silva P.A."/>
            <person name="Cunha O.L."/>
            <person name="de Oliveira F.F."/>
            <person name="dos Santos T.C."/>
            <person name="Barros A.L."/>
            <person name="Soares M.A."/>
            <person name="de Oliveira L.M."/>
            <person name="Marini M.M."/>
            <person name="Villalobos-Duno H."/>
            <person name="Cunha M.M."/>
            <person name="de Hoog S."/>
            <person name="da Silveira J.F."/>
            <person name="Henrissat B."/>
            <person name="Nino-Vega G.A."/>
            <person name="Cisalpino P.S."/>
            <person name="Mora-Montes H.M."/>
            <person name="Almeida S.R."/>
            <person name="Stajich J.E."/>
            <person name="Lopes-Bezerra L.M."/>
            <person name="Vasconcelos A.T."/>
            <person name="Felipe M.S."/>
        </authorList>
    </citation>
    <scope>NUCLEOTIDE SEQUENCE [LARGE SCALE GENOMIC DNA]</scope>
    <source>
        <strain evidence="18 19">5110</strain>
    </source>
</reference>
<dbReference type="Gene3D" id="3.40.850.10">
    <property type="entry name" value="Kinesin motor domain"/>
    <property type="match status" value="1"/>
</dbReference>
<evidence type="ECO:0000256" key="13">
    <source>
        <dbReference type="ARBA" id="ARBA00034704"/>
    </source>
</evidence>
<proteinExistence type="inferred from homology"/>
<evidence type="ECO:0000259" key="17">
    <source>
        <dbReference type="PROSITE" id="PS50067"/>
    </source>
</evidence>
<evidence type="ECO:0000256" key="10">
    <source>
        <dbReference type="ARBA" id="ARBA00023175"/>
    </source>
</evidence>
<dbReference type="Pfam" id="PF13931">
    <property type="entry name" value="Microtub_bind"/>
    <property type="match status" value="1"/>
</dbReference>
<dbReference type="GO" id="GO:0005524">
    <property type="term" value="F:ATP binding"/>
    <property type="evidence" value="ECO:0007669"/>
    <property type="project" value="UniProtKB-UniRule"/>
</dbReference>
<feature type="compositionally biased region" description="Acidic residues" evidence="16">
    <location>
        <begin position="1083"/>
        <end position="1099"/>
    </location>
</feature>
<keyword evidence="5" id="KW-0493">Microtubule</keyword>
<evidence type="ECO:0000256" key="1">
    <source>
        <dbReference type="ARBA" id="ARBA00004245"/>
    </source>
</evidence>
<comment type="similarity">
    <text evidence="13">Belongs to the TRAFAC class myosin-kinesin ATPase superfamily. Kinesin family. KIN-5/BimC subfamily.</text>
</comment>
<keyword evidence="19" id="KW-1185">Reference proteome</keyword>
<dbReference type="Proteomes" id="UP000031575">
    <property type="component" value="Unassembled WGS sequence"/>
</dbReference>
<dbReference type="SUPFAM" id="SSF52540">
    <property type="entry name" value="P-loop containing nucleoside triphosphate hydrolases"/>
    <property type="match status" value="1"/>
</dbReference>
<dbReference type="GeneID" id="63679580"/>
<dbReference type="VEuPathDB" id="FungiDB:SPBR_06402"/>
<keyword evidence="3" id="KW-0597">Phosphoprotein</keyword>
<feature type="region of interest" description="Disordered" evidence="16">
    <location>
        <begin position="1070"/>
        <end position="1120"/>
    </location>
</feature>
<evidence type="ECO:0000256" key="11">
    <source>
        <dbReference type="ARBA" id="ARBA00023212"/>
    </source>
</evidence>
<accession>A0A0C2ESP6</accession>
<dbReference type="GO" id="GO:0051301">
    <property type="term" value="P:cell division"/>
    <property type="evidence" value="ECO:0007669"/>
    <property type="project" value="UniProtKB-KW"/>
</dbReference>
<keyword evidence="4" id="KW-0132">Cell division</keyword>
<dbReference type="Pfam" id="PF00225">
    <property type="entry name" value="Kinesin"/>
    <property type="match status" value="1"/>
</dbReference>
<evidence type="ECO:0000313" key="19">
    <source>
        <dbReference type="Proteomes" id="UP000031575"/>
    </source>
</evidence>
<feature type="compositionally biased region" description="Polar residues" evidence="16">
    <location>
        <begin position="1132"/>
        <end position="1145"/>
    </location>
</feature>
<evidence type="ECO:0000256" key="7">
    <source>
        <dbReference type="ARBA" id="ARBA00022776"/>
    </source>
</evidence>
<keyword evidence="11" id="KW-0206">Cytoskeleton</keyword>
<dbReference type="EMBL" id="AWTV01000009">
    <property type="protein sequence ID" value="KIH89409.1"/>
    <property type="molecule type" value="Genomic_DNA"/>
</dbReference>
<dbReference type="PRINTS" id="PR00380">
    <property type="entry name" value="KINESINHEAVY"/>
</dbReference>
<dbReference type="OrthoDB" id="3176171at2759"/>
<dbReference type="CDD" id="cd01364">
    <property type="entry name" value="KISc_BimC_Eg5"/>
    <property type="match status" value="1"/>
</dbReference>
<dbReference type="GO" id="GO:0072686">
    <property type="term" value="C:mitotic spindle"/>
    <property type="evidence" value="ECO:0007669"/>
    <property type="project" value="TreeGrafter"/>
</dbReference>
<sequence>MALTREAPSRRATNASTTMTGYRSASSSAASRPGVRQPTKRASTARPQLTSTSLSSATSSSRFGRAGAISPAESLMSVATTAAAGLKRKERDFEAAAAADNDSVILSLAEETNINVVVRCRGRNEREVRENSAVVVNTDGAMGKNVELMMGPNALSNKTYNFDRVFSPAADQAMIFDDVVRPILDEMLTGFNCTIFAYGQTGTGKTYTMSGDMSESLGLLTDAAGIIPRVLQALFNKLNADESTDSVVRCSFIELYNEELRDLLSVDSDGSSSSKLKIYDDNSRKGHATTVVQGMEERHIASAADGIKRLQEGSVRRQVAATKCNDLSSRSHTVFTITVQTKHITETGEDFFNTGKLNLVDLAGSENIQRSGAENKRAAEAGLINKSLLTLGRVINALVDRTAHVPYRESKLTRLLQDSLGGRTKTCIIATISTAKSNLEETISTLDYAFRAKNIRNKPQVNQLINKKTLLREFTAEIEKLKCDLIATRQRNGVYLPNDTYEEMTVQSESRRILAEEQAAKIETMEANLRHKLQELLELTSNFMGLKKEHEDAKTEMSETKDVLGQTELVLSATRKTLAEETYVRQAHQSTEEKLASMGNDLISTLERTVGDIDGLRAKNRRKSDLQGVNRNAWAGSQAQVSEVTRLVESRILGLRASQEQHISNISRRMQSFVEEGQQSLASTQALLDQNLASFEASKYEMLAQQGASKQDLDQVLQEIRAVRDHIQEHVGESLQTIASAAERIAEDVLSELSTFHNQLHTSYSTLGKDFKSTFEDLLKHIGAQRDESDALRTKVEEASQTAVQANATVAAQIQQAIDEERKQAAADRQQLLTQIGTLITEQATKQDIRFTAKTNAIREQMVESNTAFEGSLETYAKGMDAWNTASEEFAQGASESRDALKLRLQEDWTTANEHSTSIQNTTRSVHAETVRVVGEQMKDLDVKMQDLDNLVTRATSSNDEHLAEHTASVSKISETVTATFSELSAHAQETIGRGERFMEEAEADIKGQRSDWEPTEGTLCQPLNDLRACISNTALREYVPTGETPEKVQYTYPLDLPRTAPHHVLISGLNNKGTVSSKTEESGDIEDDILGDDDDEFRDELLDTMPSPSKPPVNSDSATVPVVFNDFDASASATEPESNGTFTRASSQPPSAAPVSSIPSMGMSLREVNPNLTTGSTLFDPGASTMSLKGNGGKDGSHLGLMAASIEGAKNAGATKGSSNGSGHGHTLPTYRRRSLRQNHGPPPAKQAKTRTSVMTFEGRENVPPAAFSQSLSRRRSPRLN</sequence>
<evidence type="ECO:0000256" key="5">
    <source>
        <dbReference type="ARBA" id="ARBA00022701"/>
    </source>
</evidence>
<dbReference type="InterPro" id="IPR019821">
    <property type="entry name" value="Kinesin_motor_CS"/>
</dbReference>
<evidence type="ECO:0000256" key="16">
    <source>
        <dbReference type="SAM" id="MobiDB-lite"/>
    </source>
</evidence>
<evidence type="ECO:0000256" key="12">
    <source>
        <dbReference type="ARBA" id="ARBA00023306"/>
    </source>
</evidence>
<protein>
    <submittedName>
        <fullName evidence="18">Kinesin family member 11</fullName>
    </submittedName>
</protein>
<feature type="domain" description="Kinesin motor" evidence="17">
    <location>
        <begin position="113"/>
        <end position="455"/>
    </location>
</feature>
<feature type="compositionally biased region" description="Low complexity" evidence="16">
    <location>
        <begin position="1146"/>
        <end position="1161"/>
    </location>
</feature>
<evidence type="ECO:0000256" key="6">
    <source>
        <dbReference type="ARBA" id="ARBA00022741"/>
    </source>
</evidence>
<name>A0A0C2ESP6_9PEZI</name>
<dbReference type="InterPro" id="IPR025901">
    <property type="entry name" value="Kinesin-assoc_MT-bd_dom"/>
</dbReference>
<feature type="binding site" evidence="14">
    <location>
        <begin position="199"/>
        <end position="206"/>
    </location>
    <ligand>
        <name>ATP</name>
        <dbReference type="ChEBI" id="CHEBI:30616"/>
    </ligand>
</feature>
<evidence type="ECO:0000256" key="2">
    <source>
        <dbReference type="ARBA" id="ARBA00022490"/>
    </source>
</evidence>
<feature type="region of interest" description="Disordered" evidence="16">
    <location>
        <begin position="1212"/>
        <end position="1282"/>
    </location>
</feature>
<comment type="subcellular location">
    <subcellularLocation>
        <location evidence="1">Cytoplasm</location>
        <location evidence="1">Cytoskeleton</location>
    </subcellularLocation>
</comment>
<dbReference type="InterPro" id="IPR027417">
    <property type="entry name" value="P-loop_NTPase"/>
</dbReference>
<dbReference type="PROSITE" id="PS00411">
    <property type="entry name" value="KINESIN_MOTOR_1"/>
    <property type="match status" value="1"/>
</dbReference>
<dbReference type="GO" id="GO:0007018">
    <property type="term" value="P:microtubule-based movement"/>
    <property type="evidence" value="ECO:0007669"/>
    <property type="project" value="InterPro"/>
</dbReference>
<dbReference type="GO" id="GO:0005634">
    <property type="term" value="C:nucleus"/>
    <property type="evidence" value="ECO:0007669"/>
    <property type="project" value="TreeGrafter"/>
</dbReference>
<dbReference type="PANTHER" id="PTHR47970">
    <property type="entry name" value="KINESIN-LIKE PROTEIN KIF11"/>
    <property type="match status" value="1"/>
</dbReference>
<dbReference type="InterPro" id="IPR047149">
    <property type="entry name" value="KIF11-like"/>
</dbReference>
<evidence type="ECO:0000256" key="15">
    <source>
        <dbReference type="SAM" id="Coils"/>
    </source>
</evidence>
<dbReference type="FunFam" id="3.40.850.10:FF:000051">
    <property type="entry name" value="Kinesin-like protein bimC"/>
    <property type="match status" value="1"/>
</dbReference>
<keyword evidence="12" id="KW-0131">Cell cycle</keyword>
<dbReference type="GO" id="GO:0008574">
    <property type="term" value="F:plus-end-directed microtubule motor activity"/>
    <property type="evidence" value="ECO:0007669"/>
    <property type="project" value="TreeGrafter"/>
</dbReference>
<feature type="coiled-coil region" evidence="15">
    <location>
        <begin position="515"/>
        <end position="556"/>
    </location>
</feature>
<dbReference type="GO" id="GO:0005876">
    <property type="term" value="C:spindle microtubule"/>
    <property type="evidence" value="ECO:0007669"/>
    <property type="project" value="TreeGrafter"/>
</dbReference>
<evidence type="ECO:0000256" key="3">
    <source>
        <dbReference type="ARBA" id="ARBA00022553"/>
    </source>
</evidence>
<keyword evidence="6 14" id="KW-0547">Nucleotide-binding</keyword>
<feature type="compositionally biased region" description="Low complexity" evidence="16">
    <location>
        <begin position="49"/>
        <end position="61"/>
    </location>
</feature>
<keyword evidence="9 15" id="KW-0175">Coiled coil</keyword>
<dbReference type="InterPro" id="IPR001752">
    <property type="entry name" value="Kinesin_motor_dom"/>
</dbReference>
<dbReference type="SMART" id="SM00129">
    <property type="entry name" value="KISc"/>
    <property type="match status" value="1"/>
</dbReference>
<evidence type="ECO:0000256" key="4">
    <source>
        <dbReference type="ARBA" id="ARBA00022618"/>
    </source>
</evidence>
<dbReference type="InterPro" id="IPR047241">
    <property type="entry name" value="KIF11-like_kin_motor_dom"/>
</dbReference>
<feature type="region of interest" description="Disordered" evidence="16">
    <location>
        <begin position="1"/>
        <end position="65"/>
    </location>
</feature>
<feature type="compositionally biased region" description="Polar residues" evidence="16">
    <location>
        <begin position="11"/>
        <end position="23"/>
    </location>
</feature>
<evidence type="ECO:0000256" key="9">
    <source>
        <dbReference type="ARBA" id="ARBA00023054"/>
    </source>
</evidence>
<comment type="caution">
    <text evidence="18">The sequence shown here is derived from an EMBL/GenBank/DDBJ whole genome shotgun (WGS) entry which is preliminary data.</text>
</comment>
<gene>
    <name evidence="18" type="ORF">SPBR_06402</name>
</gene>